<evidence type="ECO:0000256" key="3">
    <source>
        <dbReference type="ARBA" id="ARBA00022475"/>
    </source>
</evidence>
<dbReference type="GO" id="GO:0005886">
    <property type="term" value="C:plasma membrane"/>
    <property type="evidence" value="ECO:0007669"/>
    <property type="project" value="UniProtKB-SubCell"/>
</dbReference>
<dbReference type="Pfam" id="PF00420">
    <property type="entry name" value="Oxidored_q2"/>
    <property type="match status" value="1"/>
</dbReference>
<evidence type="ECO:0000256" key="2">
    <source>
        <dbReference type="ARBA" id="ARBA00010388"/>
    </source>
</evidence>
<feature type="transmembrane region" description="Helical" evidence="7">
    <location>
        <begin position="72"/>
        <end position="97"/>
    </location>
</feature>
<keyword evidence="3" id="KW-1003">Cell membrane</keyword>
<evidence type="ECO:0000256" key="6">
    <source>
        <dbReference type="ARBA" id="ARBA00023136"/>
    </source>
</evidence>
<comment type="caution">
    <text evidence="8">The sequence shown here is derived from an EMBL/GenBank/DDBJ whole genome shotgun (WGS) entry which is preliminary data.</text>
</comment>
<keyword evidence="5 7" id="KW-1133">Transmembrane helix</keyword>
<organism evidence="8 9">
    <name type="scientific">Candidatus Thermofonsia Clade 1 bacterium</name>
    <dbReference type="NCBI Taxonomy" id="2364210"/>
    <lineage>
        <taxon>Bacteria</taxon>
        <taxon>Bacillati</taxon>
        <taxon>Chloroflexota</taxon>
        <taxon>Candidatus Thermofontia</taxon>
        <taxon>Candidatus Thermofonsia Clade 1</taxon>
    </lineage>
</organism>
<evidence type="ECO:0000256" key="7">
    <source>
        <dbReference type="SAM" id="Phobius"/>
    </source>
</evidence>
<accession>A0A2M8P3L4</accession>
<dbReference type="AlphaFoldDB" id="A0A2M8P3L4"/>
<feature type="transmembrane region" description="Helical" evidence="7">
    <location>
        <begin position="28"/>
        <end position="49"/>
    </location>
</feature>
<comment type="subcellular location">
    <subcellularLocation>
        <location evidence="1">Cell membrane</location>
        <topology evidence="1">Multi-pass membrane protein</topology>
    </subcellularLocation>
</comment>
<dbReference type="Proteomes" id="UP000228921">
    <property type="component" value="Unassembled WGS sequence"/>
</dbReference>
<name>A0A2M8P3L4_9CHLR</name>
<evidence type="ECO:0000256" key="5">
    <source>
        <dbReference type="ARBA" id="ARBA00022989"/>
    </source>
</evidence>
<keyword evidence="6 7" id="KW-0472">Membrane</keyword>
<gene>
    <name evidence="8" type="ORF">CUN51_00490</name>
</gene>
<evidence type="ECO:0000256" key="4">
    <source>
        <dbReference type="ARBA" id="ARBA00022692"/>
    </source>
</evidence>
<proteinExistence type="inferred from homology"/>
<comment type="similarity">
    <text evidence="2">Belongs to the CPA3 antiporters (TC 2.A.63) subunit C family.</text>
</comment>
<reference evidence="8 9" key="1">
    <citation type="submission" date="2017-11" db="EMBL/GenBank/DDBJ databases">
        <title>Evolution of Phototrophy in the Chloroflexi Phylum Driven by Horizontal Gene Transfer.</title>
        <authorList>
            <person name="Ward L.M."/>
            <person name="Hemp J."/>
            <person name="Shih P.M."/>
            <person name="Mcglynn S.E."/>
            <person name="Fischer W."/>
        </authorList>
    </citation>
    <scope>NUCLEOTIDE SEQUENCE [LARGE SCALE GENOMIC DNA]</scope>
    <source>
        <strain evidence="8">CP2_2F</strain>
    </source>
</reference>
<dbReference type="EMBL" id="PGTK01000001">
    <property type="protein sequence ID" value="PJF32141.1"/>
    <property type="molecule type" value="Genomic_DNA"/>
</dbReference>
<keyword evidence="4 7" id="KW-0812">Transmembrane</keyword>
<protein>
    <submittedName>
        <fullName evidence="8">Cation:proton antiporter</fullName>
    </submittedName>
</protein>
<feature type="transmembrane region" description="Helical" evidence="7">
    <location>
        <begin position="6"/>
        <end position="21"/>
    </location>
</feature>
<evidence type="ECO:0000256" key="1">
    <source>
        <dbReference type="ARBA" id="ARBA00004651"/>
    </source>
</evidence>
<dbReference type="PANTHER" id="PTHR34583">
    <property type="entry name" value="ANTIPORTER SUBUNIT MNHC2-RELATED"/>
    <property type="match status" value="1"/>
</dbReference>
<evidence type="ECO:0000313" key="9">
    <source>
        <dbReference type="Proteomes" id="UP000228921"/>
    </source>
</evidence>
<dbReference type="InterPro" id="IPR050601">
    <property type="entry name" value="CPA3_antiporter_subunitC"/>
</dbReference>
<evidence type="ECO:0000313" key="8">
    <source>
        <dbReference type="EMBL" id="PJF32141.1"/>
    </source>
</evidence>
<sequence length="115" mass="12365">MSVLFAIATGVMFGMGIYQLLRRDLIKAAFGFYILFTAINLFLLAAGAFEGTVPAYVDESGRVTGGTSSDPLVQALILTAIVISFGTYTLLLSFIVLASRRFKTVDSDEIDDLIG</sequence>
<dbReference type="InterPro" id="IPR039428">
    <property type="entry name" value="NUOK/Mnh_C1-like"/>
</dbReference>
<dbReference type="PANTHER" id="PTHR34583:SF2">
    <property type="entry name" value="ANTIPORTER SUBUNIT MNHC2-RELATED"/>
    <property type="match status" value="1"/>
</dbReference>
<dbReference type="Gene3D" id="1.10.287.3510">
    <property type="match status" value="1"/>
</dbReference>